<keyword evidence="1" id="KW-0732">Signal</keyword>
<proteinExistence type="predicted"/>
<name>A0A5R9GR23_9PROT</name>
<evidence type="ECO:0008006" key="4">
    <source>
        <dbReference type="Google" id="ProtNLM"/>
    </source>
</evidence>
<accession>A0A5R9GR23</accession>
<dbReference type="PROSITE" id="PS51257">
    <property type="entry name" value="PROKAR_LIPOPROTEIN"/>
    <property type="match status" value="1"/>
</dbReference>
<evidence type="ECO:0000256" key="1">
    <source>
        <dbReference type="SAM" id="SignalP"/>
    </source>
</evidence>
<protein>
    <recommendedName>
        <fullName evidence="4">TIGR03067 domain-containing protein</fullName>
    </recommendedName>
</protein>
<feature type="chain" id="PRO_5024453711" description="TIGR03067 domain-containing protein" evidence="1">
    <location>
        <begin position="23"/>
        <end position="123"/>
    </location>
</feature>
<dbReference type="EMBL" id="VBRY01000009">
    <property type="protein sequence ID" value="TLS66472.1"/>
    <property type="molecule type" value="Genomic_DNA"/>
</dbReference>
<dbReference type="Proteomes" id="UP000306585">
    <property type="component" value="Unassembled WGS sequence"/>
</dbReference>
<reference evidence="2 3" key="1">
    <citation type="journal article" date="2019" name="Appl. Environ. Microbiol.">
        <title>Environmental Evidence and Genomic Insight of Iron-oxidizing Bacteria Preference Towards More Corrosion Resistant Stainless Steel at Higher Salinities.</title>
        <authorList>
            <person name="Garrison C.E."/>
            <person name="Price K.A."/>
            <person name="Field E.K."/>
        </authorList>
    </citation>
    <scope>NUCLEOTIDE SEQUENCE [LARGE SCALE GENOMIC DNA]</scope>
    <source>
        <strain evidence="2 3">P3</strain>
    </source>
</reference>
<sequence length="123" mass="13713">MTSFKRLCVVAALTFSLTACMGADNPVPLDTISQLEGAWQQNNGTARVQFYADETVKLNMPDEQPPVRLLSVLETIKDDKIGFGVNDRWHGPIHVVLARDGQSLQLIIPGEPDRTLDFHKEPR</sequence>
<comment type="caution">
    <text evidence="2">The sequence shown here is derived from an EMBL/GenBank/DDBJ whole genome shotgun (WGS) entry which is preliminary data.</text>
</comment>
<keyword evidence="3" id="KW-1185">Reference proteome</keyword>
<evidence type="ECO:0000313" key="2">
    <source>
        <dbReference type="EMBL" id="TLS66472.1"/>
    </source>
</evidence>
<feature type="signal peptide" evidence="1">
    <location>
        <begin position="1"/>
        <end position="22"/>
    </location>
</feature>
<dbReference type="AlphaFoldDB" id="A0A5R9GR23"/>
<organism evidence="2 3">
    <name type="scientific">Mariprofundus erugo</name>
    <dbReference type="NCBI Taxonomy" id="2528639"/>
    <lineage>
        <taxon>Bacteria</taxon>
        <taxon>Pseudomonadati</taxon>
        <taxon>Pseudomonadota</taxon>
        <taxon>Candidatius Mariprofundia</taxon>
        <taxon>Mariprofundales</taxon>
        <taxon>Mariprofundaceae</taxon>
        <taxon>Mariprofundus</taxon>
    </lineage>
</organism>
<evidence type="ECO:0000313" key="3">
    <source>
        <dbReference type="Proteomes" id="UP000306585"/>
    </source>
</evidence>
<dbReference type="OrthoDB" id="9907624at2"/>
<gene>
    <name evidence="2" type="ORF">FEF65_09890</name>
</gene>